<evidence type="ECO:0008006" key="6">
    <source>
        <dbReference type="Google" id="ProtNLM"/>
    </source>
</evidence>
<keyword evidence="4" id="KW-0663">Pyridoxal phosphate</keyword>
<dbReference type="InterPro" id="IPR015424">
    <property type="entry name" value="PyrdxlP-dep_Trfase"/>
</dbReference>
<dbReference type="AlphaFoldDB" id="A0A381WHS8"/>
<dbReference type="SUPFAM" id="SSF53383">
    <property type="entry name" value="PLP-dependent transferases"/>
    <property type="match status" value="1"/>
</dbReference>
<evidence type="ECO:0000256" key="1">
    <source>
        <dbReference type="ARBA" id="ARBA00001933"/>
    </source>
</evidence>
<proteinExistence type="predicted"/>
<protein>
    <recommendedName>
        <fullName evidence="6">Aminotransferase class V domain-containing protein</fullName>
    </recommendedName>
</protein>
<dbReference type="GO" id="GO:0008483">
    <property type="term" value="F:transaminase activity"/>
    <property type="evidence" value="ECO:0007669"/>
    <property type="project" value="UniProtKB-KW"/>
</dbReference>
<dbReference type="Gene3D" id="3.40.640.10">
    <property type="entry name" value="Type I PLP-dependent aspartate aminotransferase-like (Major domain)"/>
    <property type="match status" value="1"/>
</dbReference>
<accession>A0A381WHS8</accession>
<name>A0A381WHS8_9ZZZZ</name>
<evidence type="ECO:0000256" key="4">
    <source>
        <dbReference type="ARBA" id="ARBA00022898"/>
    </source>
</evidence>
<feature type="non-terminal residue" evidence="5">
    <location>
        <position position="126"/>
    </location>
</feature>
<evidence type="ECO:0000256" key="3">
    <source>
        <dbReference type="ARBA" id="ARBA00022679"/>
    </source>
</evidence>
<comment type="cofactor">
    <cofactor evidence="1">
        <name>pyridoxal 5'-phosphate</name>
        <dbReference type="ChEBI" id="CHEBI:597326"/>
    </cofactor>
</comment>
<sequence length="126" mass="13991">MAERTILLNPGPVTLTSRVRAALCRGDWCHREPEFRELTQDINGRLTKVYPEMENAFDAVMLTGSGTASVEAMLNTFAPRDTGTLVLANGVYGERMAGMLAAQRKPHTLVKAPWLEMMDLAQLRKT</sequence>
<gene>
    <name evidence="5" type="ORF">METZ01_LOCUS104856</name>
</gene>
<organism evidence="5">
    <name type="scientific">marine metagenome</name>
    <dbReference type="NCBI Taxonomy" id="408172"/>
    <lineage>
        <taxon>unclassified sequences</taxon>
        <taxon>metagenomes</taxon>
        <taxon>ecological metagenomes</taxon>
    </lineage>
</organism>
<evidence type="ECO:0000256" key="2">
    <source>
        <dbReference type="ARBA" id="ARBA00022576"/>
    </source>
</evidence>
<dbReference type="EMBL" id="UINC01011840">
    <property type="protein sequence ID" value="SVA52002.1"/>
    <property type="molecule type" value="Genomic_DNA"/>
</dbReference>
<reference evidence="5" key="1">
    <citation type="submission" date="2018-05" db="EMBL/GenBank/DDBJ databases">
        <authorList>
            <person name="Lanie J.A."/>
            <person name="Ng W.-L."/>
            <person name="Kazmierczak K.M."/>
            <person name="Andrzejewski T.M."/>
            <person name="Davidsen T.M."/>
            <person name="Wayne K.J."/>
            <person name="Tettelin H."/>
            <person name="Glass J.I."/>
            <person name="Rusch D."/>
            <person name="Podicherti R."/>
            <person name="Tsui H.-C.T."/>
            <person name="Winkler M.E."/>
        </authorList>
    </citation>
    <scope>NUCLEOTIDE SEQUENCE</scope>
</reference>
<dbReference type="PANTHER" id="PTHR42778:SF1">
    <property type="entry name" value="2-AMINOETHYLPHOSPHONATE--PYRUVATE TRANSAMINASE"/>
    <property type="match status" value="1"/>
</dbReference>
<dbReference type="InterPro" id="IPR015421">
    <property type="entry name" value="PyrdxlP-dep_Trfase_major"/>
</dbReference>
<keyword evidence="3" id="KW-0808">Transferase</keyword>
<dbReference type="PANTHER" id="PTHR42778">
    <property type="entry name" value="2-AMINOETHYLPHOSPHONATE--PYRUVATE TRANSAMINASE"/>
    <property type="match status" value="1"/>
</dbReference>
<evidence type="ECO:0000313" key="5">
    <source>
        <dbReference type="EMBL" id="SVA52002.1"/>
    </source>
</evidence>
<keyword evidence="2" id="KW-0032">Aminotransferase</keyword>